<evidence type="ECO:0000313" key="3">
    <source>
        <dbReference type="Proteomes" id="UP000585474"/>
    </source>
</evidence>
<dbReference type="PROSITE" id="PS51257">
    <property type="entry name" value="PROKAR_LIPOPROTEIN"/>
    <property type="match status" value="1"/>
</dbReference>
<keyword evidence="1" id="KW-1133">Transmembrane helix</keyword>
<keyword evidence="1" id="KW-0472">Membrane</keyword>
<evidence type="ECO:0000256" key="1">
    <source>
        <dbReference type="SAM" id="Phobius"/>
    </source>
</evidence>
<sequence length="227" mass="24359">MWVTKSVALGDGCGWLRWMVVGLGGVGCSILVLTWVVPMLMLEGTVVRIGEGVDVCGGSRQSLSSHIELSPDPIHHNQALLSPSGLAIDQSHALILPCDSLSSFDFCSISDCYLLLAAFLCDGESGLRSLSSLLDPMSFVANSLHGRIMTSAVVSTVLGSATMSSVALSPSILLYFSYLQWSFRALSPLLDLIMDDFPRDNRGFGRGSHDLRGGGRWASDMYSLWPG</sequence>
<comment type="caution">
    <text evidence="2">The sequence shown here is derived from an EMBL/GenBank/DDBJ whole genome shotgun (WGS) entry which is preliminary data.</text>
</comment>
<name>A0A7J0GJ41_9ERIC</name>
<feature type="transmembrane region" description="Helical" evidence="1">
    <location>
        <begin position="15"/>
        <end position="38"/>
    </location>
</feature>
<dbReference type="AlphaFoldDB" id="A0A7J0GJ41"/>
<evidence type="ECO:0000313" key="2">
    <source>
        <dbReference type="EMBL" id="GFZ10829.1"/>
    </source>
</evidence>
<accession>A0A7J0GJ41</accession>
<dbReference type="EMBL" id="BJWL01000022">
    <property type="protein sequence ID" value="GFZ10829.1"/>
    <property type="molecule type" value="Genomic_DNA"/>
</dbReference>
<gene>
    <name evidence="2" type="ORF">Acr_22g0002270</name>
</gene>
<keyword evidence="3" id="KW-1185">Reference proteome</keyword>
<feature type="transmembrane region" description="Helical" evidence="1">
    <location>
        <begin position="152"/>
        <end position="178"/>
    </location>
</feature>
<keyword evidence="1" id="KW-0812">Transmembrane</keyword>
<organism evidence="2 3">
    <name type="scientific">Actinidia rufa</name>
    <dbReference type="NCBI Taxonomy" id="165716"/>
    <lineage>
        <taxon>Eukaryota</taxon>
        <taxon>Viridiplantae</taxon>
        <taxon>Streptophyta</taxon>
        <taxon>Embryophyta</taxon>
        <taxon>Tracheophyta</taxon>
        <taxon>Spermatophyta</taxon>
        <taxon>Magnoliopsida</taxon>
        <taxon>eudicotyledons</taxon>
        <taxon>Gunneridae</taxon>
        <taxon>Pentapetalae</taxon>
        <taxon>asterids</taxon>
        <taxon>Ericales</taxon>
        <taxon>Actinidiaceae</taxon>
        <taxon>Actinidia</taxon>
    </lineage>
</organism>
<dbReference type="Proteomes" id="UP000585474">
    <property type="component" value="Unassembled WGS sequence"/>
</dbReference>
<proteinExistence type="predicted"/>
<protein>
    <submittedName>
        <fullName evidence="2">Uncharacterized protein</fullName>
    </submittedName>
</protein>
<reference evidence="2 3" key="1">
    <citation type="submission" date="2019-07" db="EMBL/GenBank/DDBJ databases">
        <title>De Novo Assembly of kiwifruit Actinidia rufa.</title>
        <authorList>
            <person name="Sugita-Konishi S."/>
            <person name="Sato K."/>
            <person name="Mori E."/>
            <person name="Abe Y."/>
            <person name="Kisaki G."/>
            <person name="Hamano K."/>
            <person name="Suezawa K."/>
            <person name="Otani M."/>
            <person name="Fukuda T."/>
            <person name="Manabe T."/>
            <person name="Gomi K."/>
            <person name="Tabuchi M."/>
            <person name="Akimitsu K."/>
            <person name="Kataoka I."/>
        </authorList>
    </citation>
    <scope>NUCLEOTIDE SEQUENCE [LARGE SCALE GENOMIC DNA]</scope>
    <source>
        <strain evidence="3">cv. Fuchu</strain>
    </source>
</reference>